<dbReference type="GO" id="GO:0016773">
    <property type="term" value="F:phosphotransferase activity, alcohol group as acceptor"/>
    <property type="evidence" value="ECO:0007669"/>
    <property type="project" value="InterPro"/>
</dbReference>
<dbReference type="Pfam" id="PF00294">
    <property type="entry name" value="PfkB"/>
    <property type="match status" value="1"/>
</dbReference>
<feature type="domain" description="Carbohydrate kinase PfkB" evidence="8">
    <location>
        <begin position="50"/>
        <end position="317"/>
    </location>
</feature>
<dbReference type="EMBL" id="FTMI01000001">
    <property type="protein sequence ID" value="SIP90018.1"/>
    <property type="molecule type" value="Genomic_DNA"/>
</dbReference>
<dbReference type="Proteomes" id="UP000186235">
    <property type="component" value="Unassembled WGS sequence"/>
</dbReference>
<evidence type="ECO:0000256" key="4">
    <source>
        <dbReference type="ARBA" id="ARBA00022777"/>
    </source>
</evidence>
<organism evidence="9 10">
    <name type="scientific">Cellulosimicrobium aquatile</name>
    <dbReference type="NCBI Taxonomy" id="1612203"/>
    <lineage>
        <taxon>Bacteria</taxon>
        <taxon>Bacillati</taxon>
        <taxon>Actinomycetota</taxon>
        <taxon>Actinomycetes</taxon>
        <taxon>Micrococcales</taxon>
        <taxon>Promicromonosporaceae</taxon>
        <taxon>Cellulosimicrobium</taxon>
    </lineage>
</organism>
<evidence type="ECO:0000256" key="2">
    <source>
        <dbReference type="ARBA" id="ARBA00022679"/>
    </source>
</evidence>
<evidence type="ECO:0000256" key="1">
    <source>
        <dbReference type="ARBA" id="ARBA00010688"/>
    </source>
</evidence>
<keyword evidence="4 9" id="KW-0418">Kinase</keyword>
<dbReference type="Gene3D" id="3.40.1190.20">
    <property type="match status" value="1"/>
</dbReference>
<dbReference type="GeneID" id="66335047"/>
<keyword evidence="2 6" id="KW-0808">Transferase</keyword>
<dbReference type="SUPFAM" id="SSF53613">
    <property type="entry name" value="Ribokinase-like"/>
    <property type="match status" value="1"/>
</dbReference>
<evidence type="ECO:0000256" key="5">
    <source>
        <dbReference type="ARBA" id="ARBA00022840"/>
    </source>
</evidence>
<evidence type="ECO:0000313" key="9">
    <source>
        <dbReference type="EMBL" id="SIP90018.1"/>
    </source>
</evidence>
<dbReference type="GO" id="GO:0005524">
    <property type="term" value="F:ATP binding"/>
    <property type="evidence" value="ECO:0007669"/>
    <property type="project" value="UniProtKB-KW"/>
</dbReference>
<dbReference type="PANTHER" id="PTHR46566:SF2">
    <property type="entry name" value="ATP-DEPENDENT 6-PHOSPHOFRUCTOKINASE ISOZYME 2"/>
    <property type="match status" value="1"/>
</dbReference>
<dbReference type="AlphaFoldDB" id="A0A1N6ND43"/>
<keyword evidence="3" id="KW-0547">Nucleotide-binding</keyword>
<dbReference type="RefSeq" id="WP_083711243.1">
    <property type="nucleotide sequence ID" value="NZ_FTMI01000001.1"/>
</dbReference>
<dbReference type="GO" id="GO:0016301">
    <property type="term" value="F:kinase activity"/>
    <property type="evidence" value="ECO:0007669"/>
    <property type="project" value="UniProtKB-KW"/>
</dbReference>
<evidence type="ECO:0000313" key="10">
    <source>
        <dbReference type="Proteomes" id="UP000186235"/>
    </source>
</evidence>
<keyword evidence="10" id="KW-1185">Reference proteome</keyword>
<feature type="compositionally biased region" description="Pro residues" evidence="7">
    <location>
        <begin position="1"/>
        <end position="13"/>
    </location>
</feature>
<name>A0A1N6ND43_9MICO</name>
<dbReference type="InterPro" id="IPR011611">
    <property type="entry name" value="PfkB_dom"/>
</dbReference>
<reference evidence="10" key="1">
    <citation type="submission" date="2017-01" db="EMBL/GenBank/DDBJ databases">
        <authorList>
            <person name="Varghese N."/>
            <person name="Submissions S."/>
        </authorList>
    </citation>
    <scope>NUCLEOTIDE SEQUENCE [LARGE SCALE GENOMIC DNA]</scope>
    <source>
        <strain evidence="10">3bp</strain>
    </source>
</reference>
<keyword evidence="5" id="KW-0067">ATP-binding</keyword>
<evidence type="ECO:0000256" key="7">
    <source>
        <dbReference type="SAM" id="MobiDB-lite"/>
    </source>
</evidence>
<proteinExistence type="inferred from homology"/>
<evidence type="ECO:0000259" key="8">
    <source>
        <dbReference type="Pfam" id="PF00294"/>
    </source>
</evidence>
<dbReference type="PIRSF" id="PIRSF000535">
    <property type="entry name" value="1PFK/6PFK/LacC"/>
    <property type="match status" value="1"/>
</dbReference>
<comment type="similarity">
    <text evidence="1">Belongs to the carbohydrate kinase PfkB family.</text>
</comment>
<dbReference type="PANTHER" id="PTHR46566">
    <property type="entry name" value="1-PHOSPHOFRUCTOKINASE-RELATED"/>
    <property type="match status" value="1"/>
</dbReference>
<dbReference type="GO" id="GO:0005975">
    <property type="term" value="P:carbohydrate metabolic process"/>
    <property type="evidence" value="ECO:0007669"/>
    <property type="project" value="InterPro"/>
</dbReference>
<evidence type="ECO:0000256" key="6">
    <source>
        <dbReference type="PIRNR" id="PIRNR000535"/>
    </source>
</evidence>
<feature type="region of interest" description="Disordered" evidence="7">
    <location>
        <begin position="1"/>
        <end position="29"/>
    </location>
</feature>
<gene>
    <name evidence="9" type="ORF">SAMN05518682_0383</name>
</gene>
<feature type="compositionally biased region" description="Low complexity" evidence="7">
    <location>
        <begin position="14"/>
        <end position="29"/>
    </location>
</feature>
<dbReference type="InterPro" id="IPR017583">
    <property type="entry name" value="Tagatose/fructose_Pkinase"/>
</dbReference>
<protein>
    <submittedName>
        <fullName evidence="9">1-phosphofructokinase</fullName>
    </submittedName>
</protein>
<accession>A0A1N6ND43</accession>
<sequence>MSATTPPTPPGAHPPGTATSPAAPGGAPRSPAVCVLALTPLLAIEIEPAGPTETSPEVHVHPGGQGLWLARMAYSLGAHVVVCGPFGGETGSVAAHLARTENLELRTVGTGGNGAFVHDRRSGQRTELVTMDPYPLNRHEVDDLYSTVLVSALDAAVTILTGSETGVGVPASFFRRLAHDLHASDRQVVADLSADQARAVADAPGVVLKMSHEELVEGGFSDDESEESLLRSARAMVDAGPRALVVSRAHDPSLLVTREHTYRVTTPRVTTVDHRGAGDSMTAGIAVGLGRGLGLPDAVRLGAAAGALNVTRRGLGTGRRDQIERFARSVTVEDVT</sequence>
<dbReference type="InterPro" id="IPR029056">
    <property type="entry name" value="Ribokinase-like"/>
</dbReference>
<evidence type="ECO:0000256" key="3">
    <source>
        <dbReference type="ARBA" id="ARBA00022741"/>
    </source>
</evidence>